<reference evidence="1" key="1">
    <citation type="journal article" date="2014" name="Front. Microbiol.">
        <title>High frequency of phylogenetically diverse reductive dehalogenase-homologous genes in deep subseafloor sedimentary metagenomes.</title>
        <authorList>
            <person name="Kawai M."/>
            <person name="Futagami T."/>
            <person name="Toyoda A."/>
            <person name="Takaki Y."/>
            <person name="Nishi S."/>
            <person name="Hori S."/>
            <person name="Arai W."/>
            <person name="Tsubouchi T."/>
            <person name="Morono Y."/>
            <person name="Uchiyama I."/>
            <person name="Ito T."/>
            <person name="Fujiyama A."/>
            <person name="Inagaki F."/>
            <person name="Takami H."/>
        </authorList>
    </citation>
    <scope>NUCLEOTIDE SEQUENCE</scope>
    <source>
        <strain evidence="1">Expedition CK06-06</strain>
    </source>
</reference>
<organism evidence="1">
    <name type="scientific">marine sediment metagenome</name>
    <dbReference type="NCBI Taxonomy" id="412755"/>
    <lineage>
        <taxon>unclassified sequences</taxon>
        <taxon>metagenomes</taxon>
        <taxon>ecological metagenomes</taxon>
    </lineage>
</organism>
<gene>
    <name evidence="1" type="ORF">S03H2_59336</name>
</gene>
<feature type="non-terminal residue" evidence="1">
    <location>
        <position position="33"/>
    </location>
</feature>
<name>X1IGG7_9ZZZZ</name>
<protein>
    <submittedName>
        <fullName evidence="1">Uncharacterized protein</fullName>
    </submittedName>
</protein>
<comment type="caution">
    <text evidence="1">The sequence shown here is derived from an EMBL/GenBank/DDBJ whole genome shotgun (WGS) entry which is preliminary data.</text>
</comment>
<dbReference type="EMBL" id="BARU01038151">
    <property type="protein sequence ID" value="GAH81471.1"/>
    <property type="molecule type" value="Genomic_DNA"/>
</dbReference>
<accession>X1IGG7</accession>
<evidence type="ECO:0000313" key="1">
    <source>
        <dbReference type="EMBL" id="GAH81471.1"/>
    </source>
</evidence>
<proteinExistence type="predicted"/>
<sequence>MVNVNISERLALNTIKKFQPLTIWELSKRMEIS</sequence>
<dbReference type="AlphaFoldDB" id="X1IGG7"/>